<dbReference type="RefSeq" id="WP_123926356.1">
    <property type="nucleotide sequence ID" value="NZ_DAITJO010000023.1"/>
</dbReference>
<keyword evidence="2" id="KW-0560">Oxidoreductase</keyword>
<dbReference type="InterPro" id="IPR003813">
    <property type="entry name" value="MvhD/FlpD"/>
</dbReference>
<gene>
    <name evidence="6" type="ORF">EDD75_0056</name>
</gene>
<feature type="domain" description="F420-non-reducing hydrogenase iron-sulfur subunit D" evidence="5">
    <location>
        <begin position="8"/>
        <end position="130"/>
    </location>
</feature>
<dbReference type="OrthoDB" id="9785566at2"/>
<evidence type="ECO:0000313" key="6">
    <source>
        <dbReference type="EMBL" id="RPF49252.1"/>
    </source>
</evidence>
<name>A0A3N5BNL3_9THEO</name>
<proteinExistence type="predicted"/>
<sequence>MGDWTPNIVVFACNWCTYQGADLAGSLRYSYPPTIKIVRVPCSGRIEPEFIVTALKKGADGVFVGGCHFGDCHYKEGNYKAIRRFNLLKRMLTEMGIEPERVRLEWISGSEGKRFAEVMTEFDKKIRELGPNPLGRDGDGR</sequence>
<keyword evidence="4" id="KW-0411">Iron-sulfur</keyword>
<evidence type="ECO:0000256" key="1">
    <source>
        <dbReference type="ARBA" id="ARBA00022723"/>
    </source>
</evidence>
<keyword evidence="3" id="KW-0408">Iron</keyword>
<keyword evidence="1" id="KW-0479">Metal-binding</keyword>
<organism evidence="6 7">
    <name type="scientific">Thermodesulfitimonas autotrophica</name>
    <dbReference type="NCBI Taxonomy" id="1894989"/>
    <lineage>
        <taxon>Bacteria</taxon>
        <taxon>Bacillati</taxon>
        <taxon>Bacillota</taxon>
        <taxon>Clostridia</taxon>
        <taxon>Thermoanaerobacterales</taxon>
        <taxon>Thermoanaerobacteraceae</taxon>
        <taxon>Thermodesulfitimonas</taxon>
    </lineage>
</organism>
<evidence type="ECO:0000256" key="2">
    <source>
        <dbReference type="ARBA" id="ARBA00023002"/>
    </source>
</evidence>
<dbReference type="EMBL" id="RKRE01000001">
    <property type="protein sequence ID" value="RPF49252.1"/>
    <property type="molecule type" value="Genomic_DNA"/>
</dbReference>
<evidence type="ECO:0000313" key="7">
    <source>
        <dbReference type="Proteomes" id="UP000282654"/>
    </source>
</evidence>
<dbReference type="Proteomes" id="UP000282654">
    <property type="component" value="Unassembled WGS sequence"/>
</dbReference>
<reference evidence="6 7" key="1">
    <citation type="submission" date="2018-11" db="EMBL/GenBank/DDBJ databases">
        <title>Genomic Encyclopedia of Type Strains, Phase IV (KMG-IV): sequencing the most valuable type-strain genomes for metagenomic binning, comparative biology and taxonomic classification.</title>
        <authorList>
            <person name="Goeker M."/>
        </authorList>
    </citation>
    <scope>NUCLEOTIDE SEQUENCE [LARGE SCALE GENOMIC DNA]</scope>
    <source>
        <strain evidence="6 7">DSM 102936</strain>
    </source>
</reference>
<dbReference type="AlphaFoldDB" id="A0A3N5BNL3"/>
<evidence type="ECO:0000259" key="5">
    <source>
        <dbReference type="Pfam" id="PF02662"/>
    </source>
</evidence>
<dbReference type="GO" id="GO:0016491">
    <property type="term" value="F:oxidoreductase activity"/>
    <property type="evidence" value="ECO:0007669"/>
    <property type="project" value="UniProtKB-KW"/>
</dbReference>
<dbReference type="GO" id="GO:0051536">
    <property type="term" value="F:iron-sulfur cluster binding"/>
    <property type="evidence" value="ECO:0007669"/>
    <property type="project" value="UniProtKB-KW"/>
</dbReference>
<keyword evidence="7" id="KW-1185">Reference proteome</keyword>
<accession>A0A3N5BNL3</accession>
<evidence type="ECO:0000256" key="3">
    <source>
        <dbReference type="ARBA" id="ARBA00023004"/>
    </source>
</evidence>
<protein>
    <submittedName>
        <fullName evidence="6">F420-non-reducing hydrogenase subunit D</fullName>
    </submittedName>
</protein>
<comment type="caution">
    <text evidence="6">The sequence shown here is derived from an EMBL/GenBank/DDBJ whole genome shotgun (WGS) entry which is preliminary data.</text>
</comment>
<evidence type="ECO:0000256" key="4">
    <source>
        <dbReference type="ARBA" id="ARBA00023014"/>
    </source>
</evidence>
<dbReference type="GO" id="GO:0046872">
    <property type="term" value="F:metal ion binding"/>
    <property type="evidence" value="ECO:0007669"/>
    <property type="project" value="UniProtKB-KW"/>
</dbReference>
<dbReference type="Pfam" id="PF02662">
    <property type="entry name" value="FlpD"/>
    <property type="match status" value="1"/>
</dbReference>